<accession>A0A834V8M3</accession>
<dbReference type="OrthoDB" id="10340076at2759"/>
<evidence type="ECO:0000313" key="3">
    <source>
        <dbReference type="EnsemblMetazoa" id="KAF7488337.1"/>
    </source>
</evidence>
<protein>
    <submittedName>
        <fullName evidence="2 3">Uncharacterized protein</fullName>
    </submittedName>
</protein>
<feature type="transmembrane region" description="Helical" evidence="1">
    <location>
        <begin position="6"/>
        <end position="29"/>
    </location>
</feature>
<gene>
    <name evidence="2" type="ORF">SSS_3447</name>
</gene>
<sequence>MNFVRFFWIVCIILLNMDLFVAEAAFELACMDKCTKSRRCKKYGSINIDQDCDKKCKRKCYKTKTR</sequence>
<reference evidence="2" key="2">
    <citation type="submission" date="2020-01" db="EMBL/GenBank/DDBJ databases">
        <authorList>
            <person name="Korhonen P.K.K."/>
            <person name="Guangxu M.G."/>
            <person name="Wang T.W."/>
            <person name="Stroehlein A.J.S."/>
            <person name="Young N.D."/>
            <person name="Ang C.-S.A."/>
            <person name="Fernando D.W.F."/>
            <person name="Lu H.L."/>
            <person name="Taylor S.T."/>
            <person name="Ehtesham M.E.M."/>
            <person name="Najaraj S.H.N."/>
            <person name="Harsha G.H.G."/>
            <person name="Madugundu A.M."/>
            <person name="Renuse S.R."/>
            <person name="Holt D.H."/>
            <person name="Pandey A.P."/>
            <person name="Papenfuss A.P."/>
            <person name="Gasser R.B.G."/>
            <person name="Fischer K.F."/>
        </authorList>
    </citation>
    <scope>NUCLEOTIDE SEQUENCE</scope>
    <source>
        <strain evidence="2">SSS_KF_BRIS2020</strain>
    </source>
</reference>
<dbReference type="Proteomes" id="UP000070412">
    <property type="component" value="Unassembled WGS sequence"/>
</dbReference>
<evidence type="ECO:0000313" key="4">
    <source>
        <dbReference type="Proteomes" id="UP000070412"/>
    </source>
</evidence>
<keyword evidence="1" id="KW-0812">Transmembrane</keyword>
<name>A0A834V8M3_SARSC</name>
<dbReference type="AlphaFoldDB" id="A0A834V8M3"/>
<organism evidence="2">
    <name type="scientific">Sarcoptes scabiei</name>
    <name type="common">Itch mite</name>
    <name type="synonym">Acarus scabiei</name>
    <dbReference type="NCBI Taxonomy" id="52283"/>
    <lineage>
        <taxon>Eukaryota</taxon>
        <taxon>Metazoa</taxon>
        <taxon>Ecdysozoa</taxon>
        <taxon>Arthropoda</taxon>
        <taxon>Chelicerata</taxon>
        <taxon>Arachnida</taxon>
        <taxon>Acari</taxon>
        <taxon>Acariformes</taxon>
        <taxon>Sarcoptiformes</taxon>
        <taxon>Astigmata</taxon>
        <taxon>Psoroptidia</taxon>
        <taxon>Sarcoptoidea</taxon>
        <taxon>Sarcoptidae</taxon>
        <taxon>Sarcoptinae</taxon>
        <taxon>Sarcoptes</taxon>
    </lineage>
</organism>
<keyword evidence="1" id="KW-1133">Transmembrane helix</keyword>
<keyword evidence="1" id="KW-0472">Membrane</keyword>
<proteinExistence type="predicted"/>
<keyword evidence="4" id="KW-1185">Reference proteome</keyword>
<reference evidence="3" key="3">
    <citation type="submission" date="2022-06" db="UniProtKB">
        <authorList>
            <consortium name="EnsemblMetazoa"/>
        </authorList>
    </citation>
    <scope>IDENTIFICATION</scope>
</reference>
<dbReference type="EnsemblMetazoa" id="SSS_3447s_mrna">
    <property type="protein sequence ID" value="KAF7488337.1"/>
    <property type="gene ID" value="SSS_3447"/>
</dbReference>
<dbReference type="EMBL" id="WVUK01000066">
    <property type="protein sequence ID" value="KAF7488337.1"/>
    <property type="molecule type" value="Genomic_DNA"/>
</dbReference>
<evidence type="ECO:0000256" key="1">
    <source>
        <dbReference type="SAM" id="Phobius"/>
    </source>
</evidence>
<evidence type="ECO:0000313" key="2">
    <source>
        <dbReference type="EMBL" id="KAF7488337.1"/>
    </source>
</evidence>
<reference evidence="4" key="1">
    <citation type="journal article" date="2020" name="PLoS Negl. Trop. Dis.">
        <title>High-quality nuclear genome for Sarcoptes scabiei-A critical resource for a neglected parasite.</title>
        <authorList>
            <person name="Korhonen P.K."/>
            <person name="Gasser R.B."/>
            <person name="Ma G."/>
            <person name="Wang T."/>
            <person name="Stroehlein A.J."/>
            <person name="Young N.D."/>
            <person name="Ang C.S."/>
            <person name="Fernando D.D."/>
            <person name="Lu H.C."/>
            <person name="Taylor S."/>
            <person name="Reynolds S.L."/>
            <person name="Mofiz E."/>
            <person name="Najaraj S.H."/>
            <person name="Gowda H."/>
            <person name="Madugundu A."/>
            <person name="Renuse S."/>
            <person name="Holt D."/>
            <person name="Pandey A."/>
            <person name="Papenfuss A.T."/>
            <person name="Fischer K."/>
        </authorList>
    </citation>
    <scope>NUCLEOTIDE SEQUENCE [LARGE SCALE GENOMIC DNA]</scope>
</reference>